<comment type="similarity">
    <text evidence="1">Belongs to the PHAF1 family.</text>
</comment>
<evidence type="ECO:0000313" key="3">
    <source>
        <dbReference type="Proteomes" id="UP000005237"/>
    </source>
</evidence>
<evidence type="ECO:0000313" key="2">
    <source>
        <dbReference type="EnsemblMetazoa" id="CJA01650a.1"/>
    </source>
</evidence>
<dbReference type="AlphaFoldDB" id="A0A8R1HH93"/>
<dbReference type="EnsemblMetazoa" id="CJA01650a.1">
    <property type="protein sequence ID" value="CJA01650a.1"/>
    <property type="gene ID" value="WBGene00120854"/>
</dbReference>
<sequence length="340" mass="38515">MNGKHHQITKKSSIDDDLSFTVVPDVGLKNSQLEFLLGMPINQCIAMMQQFPRMLTKVELKYSRKDPCCRDIVIYIGSTGIKLYFDGVTQLAKLIEVDDLSKITLTYKEKVFSAPANEATMERVNEIFGSTHPGSYDDKHNIYVQSWPGLSFCFPTTAAGENLEVRPGFGPNLRSLKYDANSQPKLTKMSIYRGQNPLDPEAVDTPFSCYCGQNRTRKVEAIWENGQIVGLDVQFDAQNGSVVDNEFDVETYTRQIYFGDSVSDVQTILGAPSKVFYRSDDKMKIHRGLHKETLYGPPNFFFNYFVMGLQAPPFFASLGHEFCEKMLFRVLAKGFCQILF</sequence>
<dbReference type="PANTHER" id="PTHR13465:SF2">
    <property type="entry name" value="PHAGOSOME ASSEMBLY FACTOR 1"/>
    <property type="match status" value="1"/>
</dbReference>
<accession>A0A8R1HH93</accession>
<proteinExistence type="inferred from homology"/>
<reference evidence="3" key="1">
    <citation type="submission" date="2010-08" db="EMBL/GenBank/DDBJ databases">
        <authorList>
            <consortium name="Caenorhabditis japonica Sequencing Consortium"/>
            <person name="Wilson R.K."/>
        </authorList>
    </citation>
    <scope>NUCLEOTIDE SEQUENCE [LARGE SCALE GENOMIC DNA]</scope>
    <source>
        <strain evidence="3">DF5081</strain>
    </source>
</reference>
<evidence type="ECO:0000256" key="1">
    <source>
        <dbReference type="ARBA" id="ARBA00024339"/>
    </source>
</evidence>
<protein>
    <submittedName>
        <fullName evidence="2">Uncharacterized protein</fullName>
    </submittedName>
</protein>
<dbReference type="InterPro" id="IPR005373">
    <property type="entry name" value="PHAF1"/>
</dbReference>
<dbReference type="Proteomes" id="UP000005237">
    <property type="component" value="Unassembled WGS sequence"/>
</dbReference>
<dbReference type="PANTHER" id="PTHR13465">
    <property type="entry name" value="UPF0183 PROTEIN"/>
    <property type="match status" value="1"/>
</dbReference>
<dbReference type="Pfam" id="PF03676">
    <property type="entry name" value="PHAF1"/>
    <property type="match status" value="1"/>
</dbReference>
<keyword evidence="3" id="KW-1185">Reference proteome</keyword>
<dbReference type="GO" id="GO:0043001">
    <property type="term" value="P:Golgi to plasma membrane protein transport"/>
    <property type="evidence" value="ECO:0007669"/>
    <property type="project" value="TreeGrafter"/>
</dbReference>
<reference evidence="2" key="2">
    <citation type="submission" date="2022-06" db="UniProtKB">
        <authorList>
            <consortium name="EnsemblMetazoa"/>
        </authorList>
    </citation>
    <scope>IDENTIFICATION</scope>
    <source>
        <strain evidence="2">DF5081</strain>
    </source>
</reference>
<name>A0A8R1HH93_CAEJA</name>
<dbReference type="GO" id="GO:0005802">
    <property type="term" value="C:trans-Golgi network"/>
    <property type="evidence" value="ECO:0007669"/>
    <property type="project" value="TreeGrafter"/>
</dbReference>
<dbReference type="InterPro" id="IPR039156">
    <property type="entry name" value="PHAF1/BROMI"/>
</dbReference>
<organism evidence="2 3">
    <name type="scientific">Caenorhabditis japonica</name>
    <dbReference type="NCBI Taxonomy" id="281687"/>
    <lineage>
        <taxon>Eukaryota</taxon>
        <taxon>Metazoa</taxon>
        <taxon>Ecdysozoa</taxon>
        <taxon>Nematoda</taxon>
        <taxon>Chromadorea</taxon>
        <taxon>Rhabditida</taxon>
        <taxon>Rhabditina</taxon>
        <taxon>Rhabditomorpha</taxon>
        <taxon>Rhabditoidea</taxon>
        <taxon>Rhabditidae</taxon>
        <taxon>Peloderinae</taxon>
        <taxon>Caenorhabditis</taxon>
    </lineage>
</organism>